<dbReference type="SUPFAM" id="SSF101307">
    <property type="entry name" value="YutG-like"/>
    <property type="match status" value="1"/>
</dbReference>
<comment type="pathway">
    <text evidence="1">Phospholipid metabolism; phosphatidylglycerol biosynthesis; phosphatidylglycerol from CDP-diacylglycerol: step 2/2.</text>
</comment>
<keyword evidence="1" id="KW-0443">Lipid metabolism</keyword>
<name>A0A450TE02_9GAMM</name>
<dbReference type="GO" id="GO:0046872">
    <property type="term" value="F:metal ion binding"/>
    <property type="evidence" value="ECO:0007669"/>
    <property type="project" value="UniProtKB-KW"/>
</dbReference>
<keyword evidence="1" id="KW-0378">Hydrolase</keyword>
<dbReference type="PANTHER" id="PTHR36305">
    <property type="entry name" value="PHOSPHATIDYLGLYCEROPHOSPHATASE A"/>
    <property type="match status" value="1"/>
</dbReference>
<evidence type="ECO:0000256" key="1">
    <source>
        <dbReference type="PIRNR" id="PIRNR006162"/>
    </source>
</evidence>
<proteinExistence type="predicted"/>
<comment type="function">
    <text evidence="1">Lipid phosphatase which dephosphorylates phosphatidylglycerophosphate (PGP) to phosphatidylglycerol (PG).</text>
</comment>
<keyword evidence="1 2" id="KW-0812">Transmembrane</keyword>
<dbReference type="AlphaFoldDB" id="A0A450TE02"/>
<feature type="transmembrane region" description="Helical" evidence="2">
    <location>
        <begin position="47"/>
        <end position="71"/>
    </location>
</feature>
<dbReference type="GO" id="GO:0009395">
    <property type="term" value="P:phospholipid catabolic process"/>
    <property type="evidence" value="ECO:0007669"/>
    <property type="project" value="UniProtKB-KW"/>
</dbReference>
<dbReference type="UniPathway" id="UPA00084">
    <property type="reaction ID" value="UER00504"/>
</dbReference>
<keyword evidence="1" id="KW-0595">Phospholipid degradation</keyword>
<keyword evidence="1" id="KW-0460">Magnesium</keyword>
<dbReference type="GO" id="GO:0006655">
    <property type="term" value="P:phosphatidylglycerol biosynthetic process"/>
    <property type="evidence" value="ECO:0007669"/>
    <property type="project" value="UniProtKB-UniPathway"/>
</dbReference>
<dbReference type="PANTHER" id="PTHR36305:SF1">
    <property type="entry name" value="PHOSPHATIDYLGLYCEROPHOSPHATASE A"/>
    <property type="match status" value="1"/>
</dbReference>
<dbReference type="EMBL" id="CAADFA010000105">
    <property type="protein sequence ID" value="VFJ52068.1"/>
    <property type="molecule type" value="Genomic_DNA"/>
</dbReference>
<dbReference type="GO" id="GO:0008962">
    <property type="term" value="F:phosphatidylglycerophosphatase activity"/>
    <property type="evidence" value="ECO:0007669"/>
    <property type="project" value="UniProtKB-EC"/>
</dbReference>
<dbReference type="GO" id="GO:0005886">
    <property type="term" value="C:plasma membrane"/>
    <property type="evidence" value="ECO:0007669"/>
    <property type="project" value="UniProtKB-SubCell"/>
</dbReference>
<keyword evidence="1" id="KW-0442">Lipid degradation</keyword>
<feature type="domain" description="YutG/PgpA" evidence="3">
    <location>
        <begin position="12"/>
        <end position="128"/>
    </location>
</feature>
<keyword evidence="1" id="KW-0997">Cell inner membrane</keyword>
<evidence type="ECO:0000259" key="3">
    <source>
        <dbReference type="Pfam" id="PF04608"/>
    </source>
</evidence>
<feature type="transmembrane region" description="Helical" evidence="2">
    <location>
        <begin position="12"/>
        <end position="40"/>
    </location>
</feature>
<keyword evidence="2" id="KW-1133">Transmembrane helix</keyword>
<evidence type="ECO:0000313" key="4">
    <source>
        <dbReference type="EMBL" id="VFJ52068.1"/>
    </source>
</evidence>
<gene>
    <name evidence="5" type="ORF">BECKFM1743A_GA0114220_103771</name>
    <name evidence="6" type="ORF">BECKFM1743B_GA0114221_1001014</name>
    <name evidence="4" type="ORF">BECKFM1743C_GA0114222_101052</name>
</gene>
<dbReference type="CDD" id="cd06971">
    <property type="entry name" value="PgpA"/>
    <property type="match status" value="1"/>
</dbReference>
<evidence type="ECO:0000313" key="5">
    <source>
        <dbReference type="EMBL" id="VFJ65223.1"/>
    </source>
</evidence>
<dbReference type="Pfam" id="PF04608">
    <property type="entry name" value="PgpA"/>
    <property type="match status" value="1"/>
</dbReference>
<comment type="catalytic activity">
    <reaction evidence="1">
        <text>a 1,2-diacyl-sn-glycero-3-phospho-(1'-sn-glycero-3'-phosphate) + H2O = a 1,2-diacyl-sn-glycero-3-phospho-(1'-sn-glycerol) + phosphate</text>
        <dbReference type="Rhea" id="RHEA:33751"/>
        <dbReference type="ChEBI" id="CHEBI:15377"/>
        <dbReference type="ChEBI" id="CHEBI:43474"/>
        <dbReference type="ChEBI" id="CHEBI:60110"/>
        <dbReference type="ChEBI" id="CHEBI:64716"/>
        <dbReference type="EC" id="3.1.3.27"/>
    </reaction>
</comment>
<feature type="transmembrane region" description="Helical" evidence="2">
    <location>
        <begin position="83"/>
        <end position="107"/>
    </location>
</feature>
<dbReference type="EMBL" id="CAADEZ010000377">
    <property type="protein sequence ID" value="VFJ65223.1"/>
    <property type="molecule type" value="Genomic_DNA"/>
</dbReference>
<accession>A0A450TE02</accession>
<keyword evidence="1 2" id="KW-0472">Membrane</keyword>
<comment type="subcellular location">
    <subcellularLocation>
        <location evidence="1">Cell inner membrane</location>
        <topology evidence="1">Multi-pass membrane protein</topology>
    </subcellularLocation>
</comment>
<dbReference type="EMBL" id="CAADFL010000010">
    <property type="protein sequence ID" value="VFK06106.1"/>
    <property type="molecule type" value="Genomic_DNA"/>
</dbReference>
<protein>
    <recommendedName>
        <fullName evidence="1">Phosphatidylglycerophosphatase A</fullName>
        <ecNumber evidence="1">3.1.3.27</ecNumber>
    </recommendedName>
    <alternativeName>
        <fullName evidence="1">Phosphatidylglycerolphosphate phosphatase A</fullName>
    </alternativeName>
</protein>
<sequence length="147" mass="16006">MKQLLKHPIHLFSVGFGAGLVSIAPGTAGTLVGVVFYICLQSLSLSWYLPVVAILFIPGGWFCGVTARTLVVHDHPAIVWDEIVGFLITMIAVPMGWSWVLAGFILFRLFDIAKPWPIGIIDRHVRGGSVYPPPNEKIRPLFSVGGA</sequence>
<dbReference type="InterPro" id="IPR036681">
    <property type="entry name" value="PgpA-like_sf"/>
</dbReference>
<organism evidence="5">
    <name type="scientific">Candidatus Kentrum sp. FM</name>
    <dbReference type="NCBI Taxonomy" id="2126340"/>
    <lineage>
        <taxon>Bacteria</taxon>
        <taxon>Pseudomonadati</taxon>
        <taxon>Pseudomonadota</taxon>
        <taxon>Gammaproteobacteria</taxon>
        <taxon>Candidatus Kentrum</taxon>
    </lineage>
</organism>
<evidence type="ECO:0000313" key="6">
    <source>
        <dbReference type="EMBL" id="VFK06106.1"/>
    </source>
</evidence>
<reference evidence="5" key="1">
    <citation type="submission" date="2019-02" db="EMBL/GenBank/DDBJ databases">
        <authorList>
            <person name="Gruber-Vodicka R. H."/>
            <person name="Seah K. B. B."/>
        </authorList>
    </citation>
    <scope>NUCLEOTIDE SEQUENCE</scope>
    <source>
        <strain evidence="5">BECK_BZ163</strain>
        <strain evidence="6">BECK_BZ164</strain>
        <strain evidence="4">BECK_BZ165</strain>
    </source>
</reference>
<dbReference type="PIRSF" id="PIRSF006162">
    <property type="entry name" value="PgpA"/>
    <property type="match status" value="1"/>
</dbReference>
<dbReference type="InterPro" id="IPR007686">
    <property type="entry name" value="YutG/PgpA"/>
</dbReference>
<dbReference type="EC" id="3.1.3.27" evidence="1"/>
<keyword evidence="1" id="KW-0479">Metal-binding</keyword>
<dbReference type="InterPro" id="IPR026037">
    <property type="entry name" value="PgpA"/>
</dbReference>
<keyword evidence="1" id="KW-1208">Phospholipid metabolism</keyword>
<evidence type="ECO:0000256" key="2">
    <source>
        <dbReference type="SAM" id="Phobius"/>
    </source>
</evidence>
<comment type="cofactor">
    <cofactor evidence="1">
        <name>Mg(2+)</name>
        <dbReference type="ChEBI" id="CHEBI:18420"/>
    </cofactor>
</comment>
<keyword evidence="1" id="KW-1003">Cell membrane</keyword>